<reference evidence="9 10" key="1">
    <citation type="submission" date="2018-06" db="EMBL/GenBank/DDBJ databases">
        <title>Comparative genomics reveals the genomic features of Rhizophagus irregularis, R. cerebriforme, R. diaphanum and Gigaspora rosea, and their symbiotic lifestyle signature.</title>
        <authorList>
            <person name="Morin E."/>
            <person name="San Clemente H."/>
            <person name="Chen E.C.H."/>
            <person name="De La Providencia I."/>
            <person name="Hainaut M."/>
            <person name="Kuo A."/>
            <person name="Kohler A."/>
            <person name="Murat C."/>
            <person name="Tang N."/>
            <person name="Roy S."/>
            <person name="Loubradou J."/>
            <person name="Henrissat B."/>
            <person name="Grigoriev I.V."/>
            <person name="Corradi N."/>
            <person name="Roux C."/>
            <person name="Martin F.M."/>
        </authorList>
    </citation>
    <scope>NUCLEOTIDE SEQUENCE [LARGE SCALE GENOMIC DNA]</scope>
    <source>
        <strain evidence="9 10">DAOM 227022</strain>
    </source>
</reference>
<dbReference type="GO" id="GO:0000781">
    <property type="term" value="C:chromosome, telomeric region"/>
    <property type="evidence" value="ECO:0007669"/>
    <property type="project" value="UniProtKB-SubCell"/>
</dbReference>
<evidence type="ECO:0000256" key="5">
    <source>
        <dbReference type="ARBA" id="ARBA00022895"/>
    </source>
</evidence>
<evidence type="ECO:0000256" key="2">
    <source>
        <dbReference type="ARBA" id="ARBA00004574"/>
    </source>
</evidence>
<keyword evidence="5" id="KW-0779">Telomere</keyword>
<evidence type="ECO:0000256" key="7">
    <source>
        <dbReference type="ARBA" id="ARBA00023242"/>
    </source>
</evidence>
<dbReference type="SUPFAM" id="SSF50249">
    <property type="entry name" value="Nucleic acid-binding proteins"/>
    <property type="match status" value="1"/>
</dbReference>
<dbReference type="GO" id="GO:0005634">
    <property type="term" value="C:nucleus"/>
    <property type="evidence" value="ECO:0007669"/>
    <property type="project" value="UniProtKB-SubCell"/>
</dbReference>
<dbReference type="Proteomes" id="UP000265703">
    <property type="component" value="Unassembled WGS sequence"/>
</dbReference>
<dbReference type="AlphaFoldDB" id="A0A397TKZ7"/>
<evidence type="ECO:0000256" key="6">
    <source>
        <dbReference type="ARBA" id="ARBA00023125"/>
    </source>
</evidence>
<evidence type="ECO:0000256" key="3">
    <source>
        <dbReference type="ARBA" id="ARBA00017411"/>
    </source>
</evidence>
<evidence type="ECO:0000256" key="1">
    <source>
        <dbReference type="ARBA" id="ARBA00004123"/>
    </source>
</evidence>
<comment type="caution">
    <text evidence="9">The sequence shown here is derived from an EMBL/GenBank/DDBJ whole genome shotgun (WGS) entry which is preliminary data.</text>
</comment>
<protein>
    <recommendedName>
        <fullName evidence="3">CST complex subunit STN1</fullName>
    </recommendedName>
    <alternativeName>
        <fullName evidence="8">Suppressor of cdc thirteen homolog</fullName>
    </alternativeName>
</protein>
<dbReference type="Gene3D" id="2.40.50.140">
    <property type="entry name" value="Nucleic acid-binding proteins"/>
    <property type="match status" value="1"/>
</dbReference>
<sequence length="347" mass="40633">MSTHFFRKMNNANFMSSGNSFTHVKQTWEYDPLCQTEVKLFIKDILNLRHVKYKKIDNKSGVEKEISVFYYGKSNRPIQFVDIIGIIRAIVPFRKVIIYYLDDGSSTIACVEFIPEDITSPQQDDSIYDSASTSTRVPLVLNKFNLSELVRISGIISEYKERKEIKIRQMDKIEDPNEELLRWIEIIDLKTNVYSKEYKITLNHSNEKGLLRDKSSAISSSTNKVYWHNISKYYPSKKISNNTSGGDDNIQSSAIQCSALQFSTVKIHYDEETLKRYIKEYINENGFNEFRFSRIVEESRLQEIAIKVLQSQGREIDNFTKEVKTAQGRNNNFKQYKKEITYFKERN</sequence>
<evidence type="ECO:0000313" key="10">
    <source>
        <dbReference type="Proteomes" id="UP000265703"/>
    </source>
</evidence>
<keyword evidence="6" id="KW-0238">DNA-binding</keyword>
<evidence type="ECO:0000256" key="4">
    <source>
        <dbReference type="ARBA" id="ARBA00022454"/>
    </source>
</evidence>
<dbReference type="InterPro" id="IPR012340">
    <property type="entry name" value="NA-bd_OB-fold"/>
</dbReference>
<gene>
    <name evidence="9" type="ORF">C1645_816609</name>
</gene>
<keyword evidence="7" id="KW-0539">Nucleus</keyword>
<evidence type="ECO:0000313" key="9">
    <source>
        <dbReference type="EMBL" id="RIA95514.1"/>
    </source>
</evidence>
<comment type="subcellular location">
    <subcellularLocation>
        <location evidence="2">Chromosome</location>
        <location evidence="2">Telomere</location>
    </subcellularLocation>
    <subcellularLocation>
        <location evidence="1">Nucleus</location>
    </subcellularLocation>
</comment>
<accession>A0A397TKZ7</accession>
<keyword evidence="4" id="KW-0158">Chromosome</keyword>
<dbReference type="GO" id="GO:0003677">
    <property type="term" value="F:DNA binding"/>
    <property type="evidence" value="ECO:0007669"/>
    <property type="project" value="UniProtKB-KW"/>
</dbReference>
<proteinExistence type="predicted"/>
<dbReference type="OrthoDB" id="77828at2759"/>
<evidence type="ECO:0000256" key="8">
    <source>
        <dbReference type="ARBA" id="ARBA00030039"/>
    </source>
</evidence>
<organism evidence="9 10">
    <name type="scientific">Glomus cerebriforme</name>
    <dbReference type="NCBI Taxonomy" id="658196"/>
    <lineage>
        <taxon>Eukaryota</taxon>
        <taxon>Fungi</taxon>
        <taxon>Fungi incertae sedis</taxon>
        <taxon>Mucoromycota</taxon>
        <taxon>Glomeromycotina</taxon>
        <taxon>Glomeromycetes</taxon>
        <taxon>Glomerales</taxon>
        <taxon>Glomeraceae</taxon>
        <taxon>Glomus</taxon>
    </lineage>
</organism>
<name>A0A397TKZ7_9GLOM</name>
<dbReference type="PANTHER" id="PTHR13989">
    <property type="entry name" value="REPLICATION PROTEIN A-RELATED"/>
    <property type="match status" value="1"/>
</dbReference>
<dbReference type="EMBL" id="QKYT01000060">
    <property type="protein sequence ID" value="RIA95514.1"/>
    <property type="molecule type" value="Genomic_DNA"/>
</dbReference>
<keyword evidence="10" id="KW-1185">Reference proteome</keyword>
<dbReference type="InterPro" id="IPR040260">
    <property type="entry name" value="RFA2-like"/>
</dbReference>
<dbReference type="PANTHER" id="PTHR13989:SF33">
    <property type="entry name" value="CST COMPLEX SUBUNIT STN1"/>
    <property type="match status" value="1"/>
</dbReference>
<dbReference type="STRING" id="658196.A0A397TKZ7"/>